<dbReference type="AlphaFoldDB" id="A0A5A7N5E8"/>
<comment type="caution">
    <text evidence="2">The sequence shown here is derived from an EMBL/GenBank/DDBJ whole genome shotgun (WGS) entry which is preliminary data.</text>
</comment>
<organism evidence="2 3">
    <name type="scientific">Iodidimonas nitroreducens</name>
    <dbReference type="NCBI Taxonomy" id="1236968"/>
    <lineage>
        <taxon>Bacteria</taxon>
        <taxon>Pseudomonadati</taxon>
        <taxon>Pseudomonadota</taxon>
        <taxon>Alphaproteobacteria</taxon>
        <taxon>Iodidimonadales</taxon>
        <taxon>Iodidimonadaceae</taxon>
        <taxon>Iodidimonas</taxon>
    </lineage>
</organism>
<feature type="transmembrane region" description="Helical" evidence="1">
    <location>
        <begin position="126"/>
        <end position="144"/>
    </location>
</feature>
<feature type="transmembrane region" description="Helical" evidence="1">
    <location>
        <begin position="44"/>
        <end position="61"/>
    </location>
</feature>
<keyword evidence="1" id="KW-0472">Membrane</keyword>
<keyword evidence="3" id="KW-1185">Reference proteome</keyword>
<feature type="transmembrane region" description="Helical" evidence="1">
    <location>
        <begin position="67"/>
        <end position="87"/>
    </location>
</feature>
<gene>
    <name evidence="2" type="ORF">JCM17846_03220</name>
</gene>
<keyword evidence="1" id="KW-0812">Transmembrane</keyword>
<dbReference type="RefSeq" id="WP_042082702.1">
    <property type="nucleotide sequence ID" value="NZ_BKCN01000001.1"/>
</dbReference>
<sequence length="195" mass="21052">MTDSLEDNSTKISRAEADQTLKDIAGTMERTHLGLGYRATAPHLLLWGIIWFVGYSLNALISGPQWHWLPLLIIGIPASGWLGARSLRGLHTSAQKGVLNYALSSLVGFVFFFILFALLPPLDPRQMGSLFPLIVAAIYAITGIWSGKSRLAFVGVAVALLVILAAFILPAHFNLIMAVAGGGALVLGGLWMRTW</sequence>
<dbReference type="EMBL" id="BKCN01000001">
    <property type="protein sequence ID" value="GER02640.1"/>
    <property type="molecule type" value="Genomic_DNA"/>
</dbReference>
<dbReference type="Proteomes" id="UP000324996">
    <property type="component" value="Unassembled WGS sequence"/>
</dbReference>
<accession>A0A5A7N5E8</accession>
<feature type="transmembrane region" description="Helical" evidence="1">
    <location>
        <begin position="99"/>
        <end position="120"/>
    </location>
</feature>
<feature type="transmembrane region" description="Helical" evidence="1">
    <location>
        <begin position="151"/>
        <end position="169"/>
    </location>
</feature>
<protein>
    <submittedName>
        <fullName evidence="2">Uncharacterized protein</fullName>
    </submittedName>
</protein>
<feature type="transmembrane region" description="Helical" evidence="1">
    <location>
        <begin position="175"/>
        <end position="192"/>
    </location>
</feature>
<evidence type="ECO:0000256" key="1">
    <source>
        <dbReference type="SAM" id="Phobius"/>
    </source>
</evidence>
<proteinExistence type="predicted"/>
<keyword evidence="1" id="KW-1133">Transmembrane helix</keyword>
<evidence type="ECO:0000313" key="2">
    <source>
        <dbReference type="EMBL" id="GER02640.1"/>
    </source>
</evidence>
<evidence type="ECO:0000313" key="3">
    <source>
        <dbReference type="Proteomes" id="UP000324996"/>
    </source>
</evidence>
<reference evidence="2 3" key="1">
    <citation type="submission" date="2019-09" db="EMBL/GenBank/DDBJ databases">
        <title>NBRP : Genome information of microbial organism related human and environment.</title>
        <authorList>
            <person name="Hattori M."/>
            <person name="Oshima K."/>
            <person name="Inaba H."/>
            <person name="Suda W."/>
            <person name="Sakamoto M."/>
            <person name="Iino T."/>
            <person name="Kitahara M."/>
            <person name="Oshida Y."/>
            <person name="Iida T."/>
            <person name="Kudo T."/>
            <person name="Itoh T."/>
            <person name="Ohkuma M."/>
        </authorList>
    </citation>
    <scope>NUCLEOTIDE SEQUENCE [LARGE SCALE GENOMIC DNA]</scope>
    <source>
        <strain evidence="2 3">Q-1</strain>
    </source>
</reference>
<name>A0A5A7N5E8_9PROT</name>